<evidence type="ECO:0000256" key="1">
    <source>
        <dbReference type="ARBA" id="ARBA00004496"/>
    </source>
</evidence>
<dbReference type="EMBL" id="LGUB01000325">
    <property type="protein sequence ID" value="KRH93471.1"/>
    <property type="molecule type" value="Genomic_DNA"/>
</dbReference>
<dbReference type="SUPFAM" id="SSF55681">
    <property type="entry name" value="Class II aaRS and biotin synthetases"/>
    <property type="match status" value="1"/>
</dbReference>
<keyword evidence="6" id="KW-0547">Nucleotide-binding</keyword>
<dbReference type="SUPFAM" id="SSF52954">
    <property type="entry name" value="Class II aaRS ABD-related"/>
    <property type="match status" value="1"/>
</dbReference>
<gene>
    <name evidence="14" type="ORF">M153_844000203</name>
</gene>
<evidence type="ECO:0000256" key="3">
    <source>
        <dbReference type="ARBA" id="ARBA00013163"/>
    </source>
</evidence>
<keyword evidence="15" id="KW-1185">Reference proteome</keyword>
<sequence length="684" mass="79436">MTTSIQNDKITVYIDKKEKVINKNSFASTYAPKDALVCSINGFIRDLSHVLSDKDNIQFLSYKDEQGKSTFYHSSAHVLGYSILKFDPTIKLVAGPPTANGFYYDCFSEKPLKEEDLKTIEQIARDFINENHKYERLEMSHSDVYDKMYKDNKFKRYFIRRSIYKEKGVDFDSDDKILDEETIDKNILGNMQHIVYKLSTFYDYCTGPHIPSTKYIKCFDILNTGASYFLSDASRESLTRIYAISFPSKSEQESYYKIMKLRKERHHKLIGEKYDLLYFSELSPGSAFFLPDGAFIYNKLIEYIRLLYRSYGFDEVITPNIFNTSLWEISGHLQNYKADMFLLSVEKQDWALKPMNCPGHCLIFKSKARSKRNLPMRFADFGVLHRNELSGALSGLTRVRRFQQDDAHIFCALDQVEGEIIRQLDFVKEVYSMFEFKYEFFLSTRPKEKYLGTVEQWDRAESMIATALEKSGSNYEINPGDGAFYGPKIDIVLTDALERKHQCATIQLDFQLPERFDLSYVDAIIGETDNQSDNPLQVSKDSDAIKKMKPVMIHRAILGSLERFIGILIEHYGMDLPFWVNPRQISLIPVTSNDEKIMDYCKMVKSALLSYQVKLFDSDDTLNKRIRNAETEKYVLNLIIGENEVKNGTVSIRKNRKDMKLSDLEDLLSKCVAKRVKNIYTMME</sequence>
<evidence type="ECO:0000256" key="11">
    <source>
        <dbReference type="ARBA" id="ARBA00049515"/>
    </source>
</evidence>
<dbReference type="Gene3D" id="3.30.980.10">
    <property type="entry name" value="Threonyl-trna Synthetase, Chain A, domain 2"/>
    <property type="match status" value="1"/>
</dbReference>
<dbReference type="InterPro" id="IPR018163">
    <property type="entry name" value="Thr/Ala-tRNA-synth_IIc_edit"/>
</dbReference>
<feature type="domain" description="Aminoacyl-transfer RNA synthetases class-II family profile" evidence="13">
    <location>
        <begin position="291"/>
        <end position="577"/>
    </location>
</feature>
<keyword evidence="7" id="KW-0067">ATP-binding</keyword>
<dbReference type="GO" id="GO:0004829">
    <property type="term" value="F:threonine-tRNA ligase activity"/>
    <property type="evidence" value="ECO:0007669"/>
    <property type="project" value="UniProtKB-EC"/>
</dbReference>
<keyword evidence="8" id="KW-0648">Protein biosynthesis</keyword>
<dbReference type="InterPro" id="IPR045864">
    <property type="entry name" value="aa-tRNA-synth_II/BPL/LPL"/>
</dbReference>
<evidence type="ECO:0000256" key="7">
    <source>
        <dbReference type="ARBA" id="ARBA00022840"/>
    </source>
</evidence>
<evidence type="ECO:0000256" key="10">
    <source>
        <dbReference type="ARBA" id="ARBA00031900"/>
    </source>
</evidence>
<name>A0A0R0M215_9MICR</name>
<evidence type="ECO:0000256" key="12">
    <source>
        <dbReference type="ARBA" id="ARBA00072369"/>
    </source>
</evidence>
<dbReference type="PRINTS" id="PR01047">
    <property type="entry name" value="TRNASYNTHTHR"/>
</dbReference>
<accession>A0A0R0M215</accession>
<evidence type="ECO:0000313" key="14">
    <source>
        <dbReference type="EMBL" id="KRH93471.1"/>
    </source>
</evidence>
<dbReference type="CDD" id="cd00771">
    <property type="entry name" value="ThrRS_core"/>
    <property type="match status" value="1"/>
</dbReference>
<evidence type="ECO:0000313" key="15">
    <source>
        <dbReference type="Proteomes" id="UP000051530"/>
    </source>
</evidence>
<dbReference type="Proteomes" id="UP000051530">
    <property type="component" value="Unassembled WGS sequence"/>
</dbReference>
<comment type="subcellular location">
    <subcellularLocation>
        <location evidence="1">Cytoplasm</location>
    </subcellularLocation>
</comment>
<comment type="catalytic activity">
    <reaction evidence="11">
        <text>tRNA(Thr) + L-threonine + ATP = L-threonyl-tRNA(Thr) + AMP + diphosphate + H(+)</text>
        <dbReference type="Rhea" id="RHEA:24624"/>
        <dbReference type="Rhea" id="RHEA-COMP:9670"/>
        <dbReference type="Rhea" id="RHEA-COMP:9704"/>
        <dbReference type="ChEBI" id="CHEBI:15378"/>
        <dbReference type="ChEBI" id="CHEBI:30616"/>
        <dbReference type="ChEBI" id="CHEBI:33019"/>
        <dbReference type="ChEBI" id="CHEBI:57926"/>
        <dbReference type="ChEBI" id="CHEBI:78442"/>
        <dbReference type="ChEBI" id="CHEBI:78534"/>
        <dbReference type="ChEBI" id="CHEBI:456215"/>
        <dbReference type="EC" id="6.1.1.3"/>
    </reaction>
</comment>
<dbReference type="GO" id="GO:0005524">
    <property type="term" value="F:ATP binding"/>
    <property type="evidence" value="ECO:0007669"/>
    <property type="project" value="UniProtKB-KW"/>
</dbReference>
<dbReference type="AlphaFoldDB" id="A0A0R0M215"/>
<dbReference type="InterPro" id="IPR006195">
    <property type="entry name" value="aa-tRNA-synth_II"/>
</dbReference>
<evidence type="ECO:0000256" key="4">
    <source>
        <dbReference type="ARBA" id="ARBA00022490"/>
    </source>
</evidence>
<proteinExistence type="inferred from homology"/>
<protein>
    <recommendedName>
        <fullName evidence="12">Probable threonine--tRNA ligase, cytoplasmic</fullName>
        <ecNumber evidence="3">6.1.1.3</ecNumber>
    </recommendedName>
    <alternativeName>
        <fullName evidence="10">Threonyl-tRNA synthetase</fullName>
    </alternativeName>
</protein>
<dbReference type="InterPro" id="IPR012947">
    <property type="entry name" value="tRNA_SAD"/>
</dbReference>
<dbReference type="NCBIfam" id="TIGR00418">
    <property type="entry name" value="thrS"/>
    <property type="match status" value="1"/>
</dbReference>
<dbReference type="PROSITE" id="PS50862">
    <property type="entry name" value="AA_TRNA_LIGASE_II"/>
    <property type="match status" value="1"/>
</dbReference>
<dbReference type="SMART" id="SM00863">
    <property type="entry name" value="tRNA_SAD"/>
    <property type="match status" value="1"/>
</dbReference>
<evidence type="ECO:0000256" key="8">
    <source>
        <dbReference type="ARBA" id="ARBA00022917"/>
    </source>
</evidence>
<dbReference type="InterPro" id="IPR004154">
    <property type="entry name" value="Anticodon-bd"/>
</dbReference>
<dbReference type="Gene3D" id="3.30.930.10">
    <property type="entry name" value="Bira Bifunctional Protein, Domain 2"/>
    <property type="match status" value="1"/>
</dbReference>
<reference evidence="14 15" key="1">
    <citation type="submission" date="2015-07" db="EMBL/GenBank/DDBJ databases">
        <title>The genome of Pseudoloma neurophilia, a relevant intracellular parasite of the zebrafish.</title>
        <authorList>
            <person name="Ndikumana S."/>
            <person name="Pelin A."/>
            <person name="Sanders J."/>
            <person name="Corradi N."/>
        </authorList>
    </citation>
    <scope>NUCLEOTIDE SEQUENCE [LARGE SCALE GENOMIC DNA]</scope>
    <source>
        <strain evidence="14 15">MK1</strain>
    </source>
</reference>
<evidence type="ECO:0000256" key="5">
    <source>
        <dbReference type="ARBA" id="ARBA00022598"/>
    </source>
</evidence>
<dbReference type="HAMAP" id="MF_00184">
    <property type="entry name" value="Thr_tRNA_synth"/>
    <property type="match status" value="1"/>
</dbReference>
<dbReference type="Pfam" id="PF03129">
    <property type="entry name" value="HGTP_anticodon"/>
    <property type="match status" value="1"/>
</dbReference>
<evidence type="ECO:0000256" key="9">
    <source>
        <dbReference type="ARBA" id="ARBA00023146"/>
    </source>
</evidence>
<dbReference type="Pfam" id="PF00587">
    <property type="entry name" value="tRNA-synt_2b"/>
    <property type="match status" value="1"/>
</dbReference>
<dbReference type="InterPro" id="IPR002320">
    <property type="entry name" value="Thr-tRNA-ligase_IIa"/>
</dbReference>
<dbReference type="GO" id="GO:0005739">
    <property type="term" value="C:mitochondrion"/>
    <property type="evidence" value="ECO:0007669"/>
    <property type="project" value="TreeGrafter"/>
</dbReference>
<dbReference type="EC" id="6.1.1.3" evidence="3"/>
<dbReference type="InterPro" id="IPR033728">
    <property type="entry name" value="ThrRS_core"/>
</dbReference>
<dbReference type="GO" id="GO:0006435">
    <property type="term" value="P:threonyl-tRNA aminoacylation"/>
    <property type="evidence" value="ECO:0007669"/>
    <property type="project" value="InterPro"/>
</dbReference>
<dbReference type="PANTHER" id="PTHR11451">
    <property type="entry name" value="THREONINE-TRNA LIGASE"/>
    <property type="match status" value="1"/>
</dbReference>
<dbReference type="FunFam" id="3.30.980.10:FF:000005">
    <property type="entry name" value="Threonyl-tRNA synthetase, mitochondrial"/>
    <property type="match status" value="1"/>
</dbReference>
<evidence type="ECO:0000256" key="6">
    <source>
        <dbReference type="ARBA" id="ARBA00022741"/>
    </source>
</evidence>
<keyword evidence="5" id="KW-0436">Ligase</keyword>
<dbReference type="SUPFAM" id="SSF55186">
    <property type="entry name" value="ThrRS/AlaRS common domain"/>
    <property type="match status" value="1"/>
</dbReference>
<dbReference type="Pfam" id="PF07973">
    <property type="entry name" value="tRNA_SAD"/>
    <property type="match status" value="1"/>
</dbReference>
<comment type="similarity">
    <text evidence="2">Belongs to the class-II aminoacyl-tRNA synthetase family.</text>
</comment>
<dbReference type="Gene3D" id="3.40.50.800">
    <property type="entry name" value="Anticodon-binding domain"/>
    <property type="match status" value="1"/>
</dbReference>
<dbReference type="InterPro" id="IPR002314">
    <property type="entry name" value="aa-tRNA-synt_IIb"/>
</dbReference>
<evidence type="ECO:0000259" key="13">
    <source>
        <dbReference type="PROSITE" id="PS50862"/>
    </source>
</evidence>
<dbReference type="FunFam" id="3.30.930.10:FF:000019">
    <property type="entry name" value="Threonine--tRNA ligase"/>
    <property type="match status" value="1"/>
</dbReference>
<dbReference type="InterPro" id="IPR036621">
    <property type="entry name" value="Anticodon-bd_dom_sf"/>
</dbReference>
<keyword evidence="4" id="KW-0963">Cytoplasm</keyword>
<comment type="caution">
    <text evidence="14">The sequence shown here is derived from an EMBL/GenBank/DDBJ whole genome shotgun (WGS) entry which is preliminary data.</text>
</comment>
<dbReference type="VEuPathDB" id="MicrosporidiaDB:M153_844000203"/>
<evidence type="ECO:0000256" key="2">
    <source>
        <dbReference type="ARBA" id="ARBA00008226"/>
    </source>
</evidence>
<dbReference type="OrthoDB" id="5423599at2759"/>
<dbReference type="PANTHER" id="PTHR11451:SF46">
    <property type="entry name" value="THREONINE--TRNA LIGASE"/>
    <property type="match status" value="1"/>
</dbReference>
<keyword evidence="9 14" id="KW-0030">Aminoacyl-tRNA synthetase</keyword>
<organism evidence="14 15">
    <name type="scientific">Pseudoloma neurophilia</name>
    <dbReference type="NCBI Taxonomy" id="146866"/>
    <lineage>
        <taxon>Eukaryota</taxon>
        <taxon>Fungi</taxon>
        <taxon>Fungi incertae sedis</taxon>
        <taxon>Microsporidia</taxon>
        <taxon>Pseudoloma</taxon>
    </lineage>
</organism>